<sequence length="108" mass="12115">MTSSPFARMFMLRALEKIYAEKEIRRSHHSQLKRAVEQALDEIRAELQEDEKSSSGGVSAALPVPKGDAQHSDVEGHFLPFELACRSKSPRIVVTALDCIQVRRVDLP</sequence>
<keyword evidence="4" id="KW-1185">Reference proteome</keyword>
<dbReference type="AlphaFoldDB" id="A0A5B7IFZ7"/>
<reference evidence="3 4" key="1">
    <citation type="submission" date="2019-05" db="EMBL/GenBank/DDBJ databases">
        <title>Another draft genome of Portunus trituberculatus and its Hox gene families provides insights of decapod evolution.</title>
        <authorList>
            <person name="Jeong J.-H."/>
            <person name="Song I."/>
            <person name="Kim S."/>
            <person name="Choi T."/>
            <person name="Kim D."/>
            <person name="Ryu S."/>
            <person name="Kim W."/>
        </authorList>
    </citation>
    <scope>NUCLEOTIDE SEQUENCE [LARGE SCALE GENOMIC DNA]</scope>
    <source>
        <tissue evidence="3">Muscle</tissue>
    </source>
</reference>
<evidence type="ECO:0000313" key="4">
    <source>
        <dbReference type="Proteomes" id="UP000324222"/>
    </source>
</evidence>
<dbReference type="OrthoDB" id="18431at2759"/>
<evidence type="ECO:0000313" key="3">
    <source>
        <dbReference type="EMBL" id="MPC83340.1"/>
    </source>
</evidence>
<proteinExistence type="predicted"/>
<accession>A0A5B7IFZ7</accession>
<dbReference type="Proteomes" id="UP000324222">
    <property type="component" value="Unassembled WGS sequence"/>
</dbReference>
<gene>
    <name evidence="3" type="primary">ARFGEF1</name>
    <name evidence="3" type="ORF">E2C01_078048</name>
</gene>
<comment type="caution">
    <text evidence="3">The sequence shown here is derived from an EMBL/GenBank/DDBJ whole genome shotgun (WGS) entry which is preliminary data.</text>
</comment>
<organism evidence="3 4">
    <name type="scientific">Portunus trituberculatus</name>
    <name type="common">Swimming crab</name>
    <name type="synonym">Neptunus trituberculatus</name>
    <dbReference type="NCBI Taxonomy" id="210409"/>
    <lineage>
        <taxon>Eukaryota</taxon>
        <taxon>Metazoa</taxon>
        <taxon>Ecdysozoa</taxon>
        <taxon>Arthropoda</taxon>
        <taxon>Crustacea</taxon>
        <taxon>Multicrustacea</taxon>
        <taxon>Malacostraca</taxon>
        <taxon>Eumalacostraca</taxon>
        <taxon>Eucarida</taxon>
        <taxon>Decapoda</taxon>
        <taxon>Pleocyemata</taxon>
        <taxon>Brachyura</taxon>
        <taxon>Eubrachyura</taxon>
        <taxon>Portunoidea</taxon>
        <taxon>Portunidae</taxon>
        <taxon>Portuninae</taxon>
        <taxon>Portunus</taxon>
    </lineage>
</organism>
<protein>
    <submittedName>
        <fullName evidence="3">Brefeldin A-inhibited guanine nucleotide-exchange protein 1</fullName>
    </submittedName>
</protein>
<dbReference type="Pfam" id="PF16213">
    <property type="entry name" value="DCB"/>
    <property type="match status" value="1"/>
</dbReference>
<evidence type="ECO:0000256" key="1">
    <source>
        <dbReference type="SAM" id="MobiDB-lite"/>
    </source>
</evidence>
<name>A0A5B7IFZ7_PORTR</name>
<evidence type="ECO:0000259" key="2">
    <source>
        <dbReference type="Pfam" id="PF16213"/>
    </source>
</evidence>
<feature type="region of interest" description="Disordered" evidence="1">
    <location>
        <begin position="45"/>
        <end position="69"/>
    </location>
</feature>
<feature type="domain" description="Mon2/Sec7/BIG1-like dimerisation and cyclophilin-binding" evidence="2">
    <location>
        <begin position="26"/>
        <end position="101"/>
    </location>
</feature>
<dbReference type="EMBL" id="VSRR010062267">
    <property type="protein sequence ID" value="MPC83340.1"/>
    <property type="molecule type" value="Genomic_DNA"/>
</dbReference>
<dbReference type="InterPro" id="IPR032629">
    <property type="entry name" value="DCB_dom"/>
</dbReference>